<evidence type="ECO:0000313" key="2">
    <source>
        <dbReference type="EMBL" id="EYF08482.1"/>
    </source>
</evidence>
<name>A0A017THX3_9BACT</name>
<dbReference type="InterPro" id="IPR029039">
    <property type="entry name" value="Flavoprotein-like_sf"/>
</dbReference>
<dbReference type="Proteomes" id="UP000019678">
    <property type="component" value="Unassembled WGS sequence"/>
</dbReference>
<protein>
    <submittedName>
        <fullName evidence="2">Putative reductase</fullName>
    </submittedName>
</protein>
<dbReference type="AlphaFoldDB" id="A0A017THX3"/>
<dbReference type="PANTHER" id="PTHR30543">
    <property type="entry name" value="CHROMATE REDUCTASE"/>
    <property type="match status" value="1"/>
</dbReference>
<evidence type="ECO:0000259" key="1">
    <source>
        <dbReference type="Pfam" id="PF03358"/>
    </source>
</evidence>
<evidence type="ECO:0000313" key="3">
    <source>
        <dbReference type="Proteomes" id="UP000019678"/>
    </source>
</evidence>
<sequence>METERALDVSTSSAAGDLDPVRVIAGPPPLAVGVILASVREGRRGEALATWIAGLLAERPGVTAEILDLRDWPLQVYARSVGTRVAEAQYEAEELEARWMKKLTGLDAFVIVTPEFNHSYPGNLKNALDIVSTPWNHKPVTFVSYGYSSAGARAVEQLRLVTIELRMIPIRDELNLPIGAYEADAQGAPVNRAIVQHAGQVIDELSWLGRLLKQGRAERRLAA</sequence>
<organism evidence="2 3">
    <name type="scientific">Chondromyces apiculatus DSM 436</name>
    <dbReference type="NCBI Taxonomy" id="1192034"/>
    <lineage>
        <taxon>Bacteria</taxon>
        <taxon>Pseudomonadati</taxon>
        <taxon>Myxococcota</taxon>
        <taxon>Polyangia</taxon>
        <taxon>Polyangiales</taxon>
        <taxon>Polyangiaceae</taxon>
        <taxon>Chondromyces</taxon>
    </lineage>
</organism>
<dbReference type="GO" id="GO:0010181">
    <property type="term" value="F:FMN binding"/>
    <property type="evidence" value="ECO:0007669"/>
    <property type="project" value="TreeGrafter"/>
</dbReference>
<proteinExistence type="predicted"/>
<accession>A0A017THX3</accession>
<dbReference type="eggNOG" id="COG0431">
    <property type="taxonomic scope" value="Bacteria"/>
</dbReference>
<dbReference type="InterPro" id="IPR050712">
    <property type="entry name" value="NAD(P)H-dep_reductase"/>
</dbReference>
<dbReference type="SUPFAM" id="SSF52218">
    <property type="entry name" value="Flavoproteins"/>
    <property type="match status" value="1"/>
</dbReference>
<dbReference type="InterPro" id="IPR005025">
    <property type="entry name" value="FMN_Rdtase-like_dom"/>
</dbReference>
<dbReference type="Pfam" id="PF03358">
    <property type="entry name" value="FMN_red"/>
    <property type="match status" value="1"/>
</dbReference>
<dbReference type="PANTHER" id="PTHR30543:SF21">
    <property type="entry name" value="NAD(P)H-DEPENDENT FMN REDUCTASE LOT6"/>
    <property type="match status" value="1"/>
</dbReference>
<dbReference type="GO" id="GO:0005829">
    <property type="term" value="C:cytosol"/>
    <property type="evidence" value="ECO:0007669"/>
    <property type="project" value="TreeGrafter"/>
</dbReference>
<gene>
    <name evidence="2" type="ORF">CAP_4011</name>
</gene>
<reference evidence="2 3" key="1">
    <citation type="submission" date="2013-05" db="EMBL/GenBank/DDBJ databases">
        <title>Genome assembly of Chondromyces apiculatus DSM 436.</title>
        <authorList>
            <person name="Sharma G."/>
            <person name="Khatri I."/>
            <person name="Kaur C."/>
            <person name="Mayilraj S."/>
            <person name="Subramanian S."/>
        </authorList>
    </citation>
    <scope>NUCLEOTIDE SEQUENCE [LARGE SCALE GENOMIC DNA]</scope>
    <source>
        <strain evidence="2 3">DSM 436</strain>
    </source>
</reference>
<dbReference type="STRING" id="1192034.CAP_4011"/>
<dbReference type="GO" id="GO:0016491">
    <property type="term" value="F:oxidoreductase activity"/>
    <property type="evidence" value="ECO:0007669"/>
    <property type="project" value="InterPro"/>
</dbReference>
<dbReference type="RefSeq" id="WP_052373973.1">
    <property type="nucleotide sequence ID" value="NZ_ASRX01000003.1"/>
</dbReference>
<dbReference type="EMBL" id="ASRX01000003">
    <property type="protein sequence ID" value="EYF08482.1"/>
    <property type="molecule type" value="Genomic_DNA"/>
</dbReference>
<comment type="caution">
    <text evidence="2">The sequence shown here is derived from an EMBL/GenBank/DDBJ whole genome shotgun (WGS) entry which is preliminary data.</text>
</comment>
<keyword evidence="3" id="KW-1185">Reference proteome</keyword>
<dbReference type="Gene3D" id="3.40.50.360">
    <property type="match status" value="1"/>
</dbReference>
<feature type="domain" description="NADPH-dependent FMN reductase-like" evidence="1">
    <location>
        <begin position="32"/>
        <end position="177"/>
    </location>
</feature>